<organism evidence="3">
    <name type="scientific">Paenibacillus sp. BIHB 4019</name>
    <dbReference type="NCBI Taxonomy" id="1870819"/>
    <lineage>
        <taxon>Bacteria</taxon>
        <taxon>Bacillati</taxon>
        <taxon>Bacillota</taxon>
        <taxon>Bacilli</taxon>
        <taxon>Bacillales</taxon>
        <taxon>Paenibacillaceae</taxon>
        <taxon>Paenibacillus</taxon>
    </lineage>
</organism>
<dbReference type="InterPro" id="IPR036291">
    <property type="entry name" value="NAD(P)-bd_dom_sf"/>
</dbReference>
<dbReference type="PRINTS" id="PR00080">
    <property type="entry name" value="SDRFAMILY"/>
</dbReference>
<dbReference type="NCBIfam" id="NF004203">
    <property type="entry name" value="PRK05653.2-4"/>
    <property type="match status" value="1"/>
</dbReference>
<comment type="similarity">
    <text evidence="1">Belongs to the short-chain dehydrogenases/reductases (SDR) family.</text>
</comment>
<dbReference type="GO" id="GO:0016491">
    <property type="term" value="F:oxidoreductase activity"/>
    <property type="evidence" value="ECO:0007669"/>
    <property type="project" value="UniProtKB-KW"/>
</dbReference>
<evidence type="ECO:0000256" key="1">
    <source>
        <dbReference type="ARBA" id="ARBA00006484"/>
    </source>
</evidence>
<evidence type="ECO:0000313" key="3">
    <source>
        <dbReference type="EMBL" id="ANY67357.1"/>
    </source>
</evidence>
<dbReference type="CDD" id="cd05233">
    <property type="entry name" value="SDR_c"/>
    <property type="match status" value="1"/>
</dbReference>
<protein>
    <submittedName>
        <fullName evidence="3">3-oxoacyl-[acyl-carrier-protein] reductase</fullName>
    </submittedName>
</protein>
<reference evidence="3" key="1">
    <citation type="submission" date="2016-08" db="EMBL/GenBank/DDBJ databases">
        <title>Complete Genome Seqeunce of Paenibacillus sp. BIHB 4019 from tea rhizoplane.</title>
        <authorList>
            <person name="Thakur R."/>
            <person name="Swarnkar M.K."/>
            <person name="Gulati A."/>
        </authorList>
    </citation>
    <scope>NUCLEOTIDE SEQUENCE [LARGE SCALE GENOMIC DNA]</scope>
    <source>
        <strain evidence="3">BIHB4019</strain>
    </source>
</reference>
<name>A0A1B2DHZ6_9BACL</name>
<keyword evidence="2" id="KW-0560">Oxidoreductase</keyword>
<accession>A0A1B2DHZ6</accession>
<proteinExistence type="inferred from homology"/>
<sequence length="270" mass="28323">MANEQTRTGSGRLAGKAALITGAGSGIGRAAALLFAKEGADLALLDVNEDGLAKVKQEAEAFGVTCATAVTDISSEEAIEAAYKVALDKLGKLDIVYANAGINGSMAPIELMKLEDWSKTININLNGTFLTVKHAIPALKEQGGSILITSSINGNRVFSNIGFSAYSSTKAAQVAFTQMAALELANYRIRVNAICPGSIKTNIDKSTKRSPYLEEVQIPVNFPEGDQPLEKGPGSPEQVAQLALFLGSDDSHHITGTTVYIDGAESLLHG</sequence>
<evidence type="ECO:0000256" key="2">
    <source>
        <dbReference type="ARBA" id="ARBA00023002"/>
    </source>
</evidence>
<dbReference type="PRINTS" id="PR00081">
    <property type="entry name" value="GDHRDH"/>
</dbReference>
<dbReference type="PANTHER" id="PTHR24321">
    <property type="entry name" value="DEHYDROGENASES, SHORT CHAIN"/>
    <property type="match status" value="1"/>
</dbReference>
<dbReference type="GO" id="GO:0008206">
    <property type="term" value="P:bile acid metabolic process"/>
    <property type="evidence" value="ECO:0007669"/>
    <property type="project" value="UniProtKB-ARBA"/>
</dbReference>
<dbReference type="Gene3D" id="3.40.50.720">
    <property type="entry name" value="NAD(P)-binding Rossmann-like Domain"/>
    <property type="match status" value="1"/>
</dbReference>
<dbReference type="PANTHER" id="PTHR24321:SF8">
    <property type="entry name" value="ESTRADIOL 17-BETA-DEHYDROGENASE 8-RELATED"/>
    <property type="match status" value="1"/>
</dbReference>
<dbReference type="SUPFAM" id="SSF51735">
    <property type="entry name" value="NAD(P)-binding Rossmann-fold domains"/>
    <property type="match status" value="1"/>
</dbReference>
<dbReference type="AlphaFoldDB" id="A0A1B2DHZ6"/>
<dbReference type="InterPro" id="IPR002347">
    <property type="entry name" value="SDR_fam"/>
</dbReference>
<dbReference type="Pfam" id="PF13561">
    <property type="entry name" value="adh_short_C2"/>
    <property type="match status" value="1"/>
</dbReference>
<gene>
    <name evidence="3" type="ORF">BBD42_13385</name>
</gene>
<dbReference type="EMBL" id="CP016808">
    <property type="protein sequence ID" value="ANY67357.1"/>
    <property type="molecule type" value="Genomic_DNA"/>
</dbReference>
<dbReference type="RefSeq" id="WP_099518563.1">
    <property type="nucleotide sequence ID" value="NZ_CP016808.1"/>
</dbReference>
<dbReference type="FunFam" id="3.40.50.720:FF:000084">
    <property type="entry name" value="Short-chain dehydrogenase reductase"/>
    <property type="match status" value="1"/>
</dbReference>